<sequence>MALTSNSASTPKGIVITVPGLVLAASVAAIFLFFLLSSLSSYSCPCNSSPESGSSAVRVPVSPASEGRVSVSTSREDVEWVKDQIRLNGLHMQDNVLLSGTAPGYEHKLLSPSGVNAPGLLVIWFCSGGVGFGILIWGFGVKALGVAWGMKNGKEGKRGGEMVNRKCGLMMDLYTMEGKRRSVRDGN</sequence>
<protein>
    <submittedName>
        <fullName evidence="2">Uncharacterized protein</fullName>
    </submittedName>
</protein>
<organism evidence="2">
    <name type="scientific">Fagus sylvatica</name>
    <name type="common">Beechnut</name>
    <dbReference type="NCBI Taxonomy" id="28930"/>
    <lineage>
        <taxon>Eukaryota</taxon>
        <taxon>Viridiplantae</taxon>
        <taxon>Streptophyta</taxon>
        <taxon>Embryophyta</taxon>
        <taxon>Tracheophyta</taxon>
        <taxon>Spermatophyta</taxon>
        <taxon>Magnoliopsida</taxon>
        <taxon>eudicotyledons</taxon>
        <taxon>Gunneridae</taxon>
        <taxon>Pentapetalae</taxon>
        <taxon>rosids</taxon>
        <taxon>fabids</taxon>
        <taxon>Fagales</taxon>
        <taxon>Fagaceae</taxon>
        <taxon>Fagus</taxon>
    </lineage>
</organism>
<reference evidence="2" key="1">
    <citation type="submission" date="2018-02" db="EMBL/GenBank/DDBJ databases">
        <authorList>
            <person name="Cohen D.B."/>
            <person name="Kent A.D."/>
        </authorList>
    </citation>
    <scope>NUCLEOTIDE SEQUENCE</scope>
</reference>
<feature type="transmembrane region" description="Helical" evidence="1">
    <location>
        <begin position="12"/>
        <end position="35"/>
    </location>
</feature>
<dbReference type="PANTHER" id="PTHR37886">
    <property type="entry name" value="S-ADENOSYL-L-METHIONINE-DEPENDENT METHYLTRANSFERASES SUPERFAMILY PROTEIN"/>
    <property type="match status" value="1"/>
</dbReference>
<evidence type="ECO:0000313" key="2">
    <source>
        <dbReference type="EMBL" id="SPC83070.1"/>
    </source>
</evidence>
<dbReference type="AlphaFoldDB" id="A0A2N9F7S8"/>
<keyword evidence="1" id="KW-1133">Transmembrane helix</keyword>
<dbReference type="EMBL" id="OIVN01000619">
    <property type="protein sequence ID" value="SPC83070.1"/>
    <property type="molecule type" value="Genomic_DNA"/>
</dbReference>
<proteinExistence type="predicted"/>
<keyword evidence="1" id="KW-0812">Transmembrane</keyword>
<keyword evidence="1" id="KW-0472">Membrane</keyword>
<name>A0A2N9F7S8_FAGSY</name>
<feature type="transmembrane region" description="Helical" evidence="1">
    <location>
        <begin position="121"/>
        <end position="148"/>
    </location>
</feature>
<accession>A0A2N9F7S8</accession>
<gene>
    <name evidence="2" type="ORF">FSB_LOCUS10952</name>
</gene>
<dbReference type="PANTHER" id="PTHR37886:SF1">
    <property type="entry name" value="S-ADENOSYL-L-METHIONINE-DEPENDENT METHYLTRANSFERASES SUPERFAMILY PROTEIN"/>
    <property type="match status" value="1"/>
</dbReference>
<evidence type="ECO:0000256" key="1">
    <source>
        <dbReference type="SAM" id="Phobius"/>
    </source>
</evidence>